<accession>A0A9Q1HIP2</accession>
<gene>
    <name evidence="1" type="ORF">HOLleu_00405</name>
</gene>
<dbReference type="OrthoDB" id="8961218at2759"/>
<keyword evidence="2" id="KW-1185">Reference proteome</keyword>
<dbReference type="EMBL" id="JAIZAY010000001">
    <property type="protein sequence ID" value="KAJ8048194.1"/>
    <property type="molecule type" value="Genomic_DNA"/>
</dbReference>
<organism evidence="1 2">
    <name type="scientific">Holothuria leucospilota</name>
    <name type="common">Black long sea cucumber</name>
    <name type="synonym">Mertensiothuria leucospilota</name>
    <dbReference type="NCBI Taxonomy" id="206669"/>
    <lineage>
        <taxon>Eukaryota</taxon>
        <taxon>Metazoa</taxon>
        <taxon>Echinodermata</taxon>
        <taxon>Eleutherozoa</taxon>
        <taxon>Echinozoa</taxon>
        <taxon>Holothuroidea</taxon>
        <taxon>Aspidochirotacea</taxon>
        <taxon>Aspidochirotida</taxon>
        <taxon>Holothuriidae</taxon>
        <taxon>Holothuria</taxon>
    </lineage>
</organism>
<dbReference type="InterPro" id="IPR036691">
    <property type="entry name" value="Endo/exonu/phosph_ase_sf"/>
</dbReference>
<reference evidence="1" key="1">
    <citation type="submission" date="2021-10" db="EMBL/GenBank/DDBJ databases">
        <title>Tropical sea cucumber genome reveals ecological adaptation and Cuvierian tubules defense mechanism.</title>
        <authorList>
            <person name="Chen T."/>
        </authorList>
    </citation>
    <scope>NUCLEOTIDE SEQUENCE</scope>
    <source>
        <strain evidence="1">Nanhai2018</strain>
        <tissue evidence="1">Muscle</tissue>
    </source>
</reference>
<sequence length="94" mass="10843">MATALKFLSFNARGLRQSKKRGQLFAFIHRRNPDISIIQESHSCINDESYLQHEWGGKVLFSHGSNTSRGVCILIKPNLDFEVVKLSLWKIYYS</sequence>
<evidence type="ECO:0008006" key="3">
    <source>
        <dbReference type="Google" id="ProtNLM"/>
    </source>
</evidence>
<evidence type="ECO:0000313" key="1">
    <source>
        <dbReference type="EMBL" id="KAJ8048194.1"/>
    </source>
</evidence>
<dbReference type="SUPFAM" id="SSF56219">
    <property type="entry name" value="DNase I-like"/>
    <property type="match status" value="1"/>
</dbReference>
<proteinExistence type="predicted"/>
<name>A0A9Q1HIP2_HOLLE</name>
<evidence type="ECO:0000313" key="2">
    <source>
        <dbReference type="Proteomes" id="UP001152320"/>
    </source>
</evidence>
<protein>
    <recommendedName>
        <fullName evidence="3">Endonuclease/exonuclease/phosphatase domain-containing protein</fullName>
    </recommendedName>
</protein>
<comment type="caution">
    <text evidence="1">The sequence shown here is derived from an EMBL/GenBank/DDBJ whole genome shotgun (WGS) entry which is preliminary data.</text>
</comment>
<dbReference type="Proteomes" id="UP001152320">
    <property type="component" value="Chromosome 1"/>
</dbReference>
<dbReference type="AlphaFoldDB" id="A0A9Q1HIP2"/>
<dbReference type="Gene3D" id="3.60.10.10">
    <property type="entry name" value="Endonuclease/exonuclease/phosphatase"/>
    <property type="match status" value="1"/>
</dbReference>